<gene>
    <name evidence="4" type="ORF">RWE15_02450</name>
</gene>
<evidence type="ECO:0000313" key="4">
    <source>
        <dbReference type="EMBL" id="MDY0393500.1"/>
    </source>
</evidence>
<dbReference type="InterPro" id="IPR036390">
    <property type="entry name" value="WH_DNA-bd_sf"/>
</dbReference>
<evidence type="ECO:0000256" key="3">
    <source>
        <dbReference type="ARBA" id="ARBA00022629"/>
    </source>
</evidence>
<evidence type="ECO:0000256" key="2">
    <source>
        <dbReference type="ARBA" id="ARBA00006479"/>
    </source>
</evidence>
<dbReference type="EMBL" id="JAWDIP010000003">
    <property type="protein sequence ID" value="MDY0393500.1"/>
    <property type="molecule type" value="Genomic_DNA"/>
</dbReference>
<dbReference type="PANTHER" id="PTHR18964:SF149">
    <property type="entry name" value="BIFUNCTIONAL UDP-N-ACETYLGLUCOSAMINE 2-EPIMERASE_N-ACETYLMANNOSAMINE KINASE"/>
    <property type="match status" value="1"/>
</dbReference>
<comment type="function">
    <text evidence="1">Transcriptional repressor of xylose-utilizing enzymes.</text>
</comment>
<keyword evidence="5" id="KW-1185">Reference proteome</keyword>
<comment type="similarity">
    <text evidence="2">Belongs to the ROK (NagC/XylR) family.</text>
</comment>
<name>A0ABU5C2G4_9BACI</name>
<keyword evidence="3" id="KW-0119">Carbohydrate metabolism</keyword>
<accession>A0ABU5C2G4</accession>
<evidence type="ECO:0000256" key="1">
    <source>
        <dbReference type="ARBA" id="ARBA00002486"/>
    </source>
</evidence>
<organism evidence="4 5">
    <name type="scientific">Tigheibacillus halophilus</name>
    <dbReference type="NCBI Taxonomy" id="361280"/>
    <lineage>
        <taxon>Bacteria</taxon>
        <taxon>Bacillati</taxon>
        <taxon>Bacillota</taxon>
        <taxon>Bacilli</taxon>
        <taxon>Bacillales</taxon>
        <taxon>Bacillaceae</taxon>
        <taxon>Tigheibacillus</taxon>
    </lineage>
</organism>
<keyword evidence="3" id="KW-0859">Xylose metabolism</keyword>
<comment type="caution">
    <text evidence="4">The sequence shown here is derived from an EMBL/GenBank/DDBJ whole genome shotgun (WGS) entry which is preliminary data.</text>
</comment>
<protein>
    <submittedName>
        <fullName evidence="4">ROK family protein</fullName>
    </submittedName>
</protein>
<dbReference type="Proteomes" id="UP001281447">
    <property type="component" value="Unassembled WGS sequence"/>
</dbReference>
<dbReference type="CDD" id="cd24059">
    <property type="entry name" value="ASKHA_NBD_ROK_TM1224-like"/>
    <property type="match status" value="1"/>
</dbReference>
<dbReference type="InterPro" id="IPR000600">
    <property type="entry name" value="ROK"/>
</dbReference>
<evidence type="ECO:0000313" key="5">
    <source>
        <dbReference type="Proteomes" id="UP001281447"/>
    </source>
</evidence>
<dbReference type="Gene3D" id="3.30.420.40">
    <property type="match status" value="2"/>
</dbReference>
<dbReference type="InterPro" id="IPR036388">
    <property type="entry name" value="WH-like_DNA-bd_sf"/>
</dbReference>
<dbReference type="PANTHER" id="PTHR18964">
    <property type="entry name" value="ROK (REPRESSOR, ORF, KINASE) FAMILY"/>
    <property type="match status" value="1"/>
</dbReference>
<dbReference type="SUPFAM" id="SSF53067">
    <property type="entry name" value="Actin-like ATPase domain"/>
    <property type="match status" value="1"/>
</dbReference>
<dbReference type="Pfam" id="PF00480">
    <property type="entry name" value="ROK"/>
    <property type="match status" value="1"/>
</dbReference>
<dbReference type="Gene3D" id="1.10.10.10">
    <property type="entry name" value="Winged helix-like DNA-binding domain superfamily/Winged helix DNA-binding domain"/>
    <property type="match status" value="1"/>
</dbReference>
<dbReference type="InterPro" id="IPR043129">
    <property type="entry name" value="ATPase_NBD"/>
</dbReference>
<sequence length="373" mass="40514">MDISNHMAIPQPTMTRIIEKLISANILHEQGLGTSTGGRRPILLTFNESCSYAVGVEIGRSDIKVALTNMNGDLLSFTTKETRSDEAIDEIVLKVKKTVDKVLADTGIERSLILGVGIGVPGPLNELEDGRISPPNFYGETDIPMKEMLEEQLDFPVTIDNDANVAALAEKWFGQGKGIANFAYVHADVGVGSGLIINNDIYRGRYGEAGEIGHSTIDVFGKRCACGNYGCLENFVSIPAIIDKFQNSLRHLPTDNQHPFTKRIEHLNFEDVLQAVDEGFGLAQQVLKETGQLFGAGIANLINLFAPNVVILGGKVGTSHPLFHKEVTETMKTRVLGSKGKDVKVVVTDLNSGVVSGAAALVIHRFFYKRPLK</sequence>
<dbReference type="SUPFAM" id="SSF46785">
    <property type="entry name" value="Winged helix' DNA-binding domain"/>
    <property type="match status" value="1"/>
</dbReference>
<proteinExistence type="inferred from homology"/>
<reference evidence="4 5" key="1">
    <citation type="submission" date="2023-10" db="EMBL/GenBank/DDBJ databases">
        <title>Virgibacillus halophilus 5B73C genome.</title>
        <authorList>
            <person name="Miliotis G."/>
            <person name="Sengupta P."/>
            <person name="Hameed A."/>
            <person name="Chuvochina M."/>
            <person name="Mcdonagh F."/>
            <person name="Simpson A.C."/>
            <person name="Singh N.K."/>
            <person name="Rekha P.D."/>
            <person name="Raman K."/>
            <person name="Hugenholtz P."/>
            <person name="Venkateswaran K."/>
        </authorList>
    </citation>
    <scope>NUCLEOTIDE SEQUENCE [LARGE SCALE GENOMIC DNA]</scope>
    <source>
        <strain evidence="4 5">5B73C</strain>
    </source>
</reference>